<keyword evidence="2" id="KW-0812">Transmembrane</keyword>
<dbReference type="PANTHER" id="PTHR13847:SF289">
    <property type="entry name" value="GLYCINE OXIDASE"/>
    <property type="match status" value="1"/>
</dbReference>
<dbReference type="Gene3D" id="3.30.9.10">
    <property type="entry name" value="D-Amino Acid Oxidase, subunit A, domain 2"/>
    <property type="match status" value="1"/>
</dbReference>
<gene>
    <name evidence="4" type="ORF">DKG74_20990</name>
</gene>
<dbReference type="EMBL" id="QGLE01000023">
    <property type="protein sequence ID" value="PWR17593.1"/>
    <property type="molecule type" value="Genomic_DNA"/>
</dbReference>
<dbReference type="GO" id="GO:0005737">
    <property type="term" value="C:cytoplasm"/>
    <property type="evidence" value="ECO:0007669"/>
    <property type="project" value="TreeGrafter"/>
</dbReference>
<dbReference type="OrthoDB" id="9805337at2"/>
<keyword evidence="1" id="KW-0560">Oxidoreductase</keyword>
<dbReference type="AlphaFoldDB" id="A0A317DXC3"/>
<organism evidence="4 5">
    <name type="scientific">Zavarzinia aquatilis</name>
    <dbReference type="NCBI Taxonomy" id="2211142"/>
    <lineage>
        <taxon>Bacteria</taxon>
        <taxon>Pseudomonadati</taxon>
        <taxon>Pseudomonadota</taxon>
        <taxon>Alphaproteobacteria</taxon>
        <taxon>Rhodospirillales</taxon>
        <taxon>Zavarziniaceae</taxon>
        <taxon>Zavarzinia</taxon>
    </lineage>
</organism>
<keyword evidence="5" id="KW-1185">Reference proteome</keyword>
<dbReference type="PANTHER" id="PTHR13847">
    <property type="entry name" value="SARCOSINE DEHYDROGENASE-RELATED"/>
    <property type="match status" value="1"/>
</dbReference>
<dbReference type="RefSeq" id="WP_109908139.1">
    <property type="nucleotide sequence ID" value="NZ_QGLE01000023.1"/>
</dbReference>
<reference evidence="4 5" key="1">
    <citation type="submission" date="2018-05" db="EMBL/GenBank/DDBJ databases">
        <title>Zavarzinia sp. HR-AS.</title>
        <authorList>
            <person name="Lee Y."/>
            <person name="Jeon C.O."/>
        </authorList>
    </citation>
    <scope>NUCLEOTIDE SEQUENCE [LARGE SCALE GENOMIC DNA]</scope>
    <source>
        <strain evidence="4 5">HR-AS</strain>
    </source>
</reference>
<dbReference type="SUPFAM" id="SSF51905">
    <property type="entry name" value="FAD/NAD(P)-binding domain"/>
    <property type="match status" value="1"/>
</dbReference>
<dbReference type="GO" id="GO:0016491">
    <property type="term" value="F:oxidoreductase activity"/>
    <property type="evidence" value="ECO:0007669"/>
    <property type="project" value="UniProtKB-KW"/>
</dbReference>
<evidence type="ECO:0000313" key="4">
    <source>
        <dbReference type="EMBL" id="PWR17593.1"/>
    </source>
</evidence>
<protein>
    <submittedName>
        <fullName evidence="4">Amino acid dehydrogenase</fullName>
    </submittedName>
</protein>
<dbReference type="InterPro" id="IPR006076">
    <property type="entry name" value="FAD-dep_OxRdtase"/>
</dbReference>
<feature type="domain" description="FAD dependent oxidoreductase" evidence="3">
    <location>
        <begin position="5"/>
        <end position="396"/>
    </location>
</feature>
<evidence type="ECO:0000256" key="1">
    <source>
        <dbReference type="ARBA" id="ARBA00023002"/>
    </source>
</evidence>
<evidence type="ECO:0000313" key="5">
    <source>
        <dbReference type="Proteomes" id="UP000245461"/>
    </source>
</evidence>
<dbReference type="Pfam" id="PF01266">
    <property type="entry name" value="DAO"/>
    <property type="match status" value="1"/>
</dbReference>
<proteinExistence type="predicted"/>
<keyword evidence="2" id="KW-1133">Transmembrane helix</keyword>
<comment type="caution">
    <text evidence="4">The sequence shown here is derived from an EMBL/GenBank/DDBJ whole genome shotgun (WGS) entry which is preliminary data.</text>
</comment>
<feature type="transmembrane region" description="Helical" evidence="2">
    <location>
        <begin position="6"/>
        <end position="24"/>
    </location>
</feature>
<accession>A0A317DXC3</accession>
<keyword evidence="2" id="KW-0472">Membrane</keyword>
<sequence length="414" mass="45395">MLKSDVVVLGAGIVGVSVALHLQAKGRKVTLLDRRAPGEETSYGNAGLIERASVVPYSFPRDLLVLARYALNHNVDAHYDPLFAPKIAPWLFRFWYHSQPERLKQISKELLPLIQNSLSEHKALIAAAGMEHLIREVGWIEVFRKEESHAKAIAEAKEIYAPHGLKFDILDAAALKAREPHLKDVVVGGVHWLDPASVRDPSALVKGYADLFVKRGGTFAIGDARTLEAEGNGYRFETRDGPATADQAVIALGPWANDVYGGFGYDFPLAVKRGYHMHYAPVGNAVLGHTLLDVDKGFLLAPMNKGVRLTTGVEFADRDAPPSPIQLQRAEPVAKELFPLGDHVDPEPWMGRRPCLPDMKPVIGPAPRHKGLWFAFGHNHHGLTLGPVTGRILAEMIAGETPFIDPAPYGADRF</sequence>
<name>A0A317DXC3_9PROT</name>
<dbReference type="Proteomes" id="UP000245461">
    <property type="component" value="Unassembled WGS sequence"/>
</dbReference>
<dbReference type="Gene3D" id="3.50.50.60">
    <property type="entry name" value="FAD/NAD(P)-binding domain"/>
    <property type="match status" value="2"/>
</dbReference>
<evidence type="ECO:0000259" key="3">
    <source>
        <dbReference type="Pfam" id="PF01266"/>
    </source>
</evidence>
<evidence type="ECO:0000256" key="2">
    <source>
        <dbReference type="SAM" id="Phobius"/>
    </source>
</evidence>
<dbReference type="InterPro" id="IPR036188">
    <property type="entry name" value="FAD/NAD-bd_sf"/>
</dbReference>
<dbReference type="SUPFAM" id="SSF54373">
    <property type="entry name" value="FAD-linked reductases, C-terminal domain"/>
    <property type="match status" value="1"/>
</dbReference>